<keyword evidence="4 6" id="KW-0472">Membrane</keyword>
<evidence type="ECO:0000313" key="8">
    <source>
        <dbReference type="EMBL" id="CAI4037695.1"/>
    </source>
</evidence>
<dbReference type="PANTHER" id="PTHR37451">
    <property type="entry name" value="MARVEL DOMAIN"/>
    <property type="match status" value="1"/>
</dbReference>
<feature type="compositionally biased region" description="Polar residues" evidence="5">
    <location>
        <begin position="299"/>
        <end position="316"/>
    </location>
</feature>
<evidence type="ECO:0000256" key="3">
    <source>
        <dbReference type="ARBA" id="ARBA00022989"/>
    </source>
</evidence>
<comment type="subcellular location">
    <subcellularLocation>
        <location evidence="1">Membrane</location>
        <topology evidence="1">Multi-pass membrane protein</topology>
    </subcellularLocation>
</comment>
<feature type="domain" description="MARVEL" evidence="7">
    <location>
        <begin position="9"/>
        <end position="151"/>
    </location>
</feature>
<protein>
    <recommendedName>
        <fullName evidence="7">MARVEL domain-containing protein</fullName>
    </recommendedName>
</protein>
<accession>A0AA35NGZ5</accession>
<name>A0AA35NGZ5_SACMI</name>
<keyword evidence="3 6" id="KW-1133">Transmembrane helix</keyword>
<reference evidence="8" key="1">
    <citation type="submission" date="2022-10" db="EMBL/GenBank/DDBJ databases">
        <authorList>
            <person name="Byrne P K."/>
        </authorList>
    </citation>
    <scope>NUCLEOTIDE SEQUENCE</scope>
    <source>
        <strain evidence="8">IFO1815</strain>
    </source>
</reference>
<dbReference type="AlphaFoldDB" id="A0AA35NGZ5"/>
<feature type="transmembrane region" description="Helical" evidence="6">
    <location>
        <begin position="133"/>
        <end position="157"/>
    </location>
</feature>
<evidence type="ECO:0000256" key="4">
    <source>
        <dbReference type="ARBA" id="ARBA00023136"/>
    </source>
</evidence>
<dbReference type="Pfam" id="PF01284">
    <property type="entry name" value="MARVEL"/>
    <property type="match status" value="1"/>
</dbReference>
<feature type="compositionally biased region" description="Polar residues" evidence="5">
    <location>
        <begin position="217"/>
        <end position="231"/>
    </location>
</feature>
<feature type="transmembrane region" description="Helical" evidence="6">
    <location>
        <begin position="73"/>
        <end position="94"/>
    </location>
</feature>
<evidence type="ECO:0000256" key="6">
    <source>
        <dbReference type="SAM" id="Phobius"/>
    </source>
</evidence>
<evidence type="ECO:0000256" key="1">
    <source>
        <dbReference type="ARBA" id="ARBA00004141"/>
    </source>
</evidence>
<evidence type="ECO:0000256" key="2">
    <source>
        <dbReference type="ARBA" id="ARBA00022692"/>
    </source>
</evidence>
<feature type="transmembrane region" description="Helical" evidence="6">
    <location>
        <begin position="46"/>
        <end position="66"/>
    </location>
</feature>
<evidence type="ECO:0000259" key="7">
    <source>
        <dbReference type="Pfam" id="PF01284"/>
    </source>
</evidence>
<dbReference type="RefSeq" id="XP_056080812.1">
    <property type="nucleotide sequence ID" value="XM_056226547.1"/>
</dbReference>
<evidence type="ECO:0000256" key="5">
    <source>
        <dbReference type="SAM" id="MobiDB-lite"/>
    </source>
</evidence>
<dbReference type="InterPro" id="IPR008253">
    <property type="entry name" value="Marvel"/>
</dbReference>
<proteinExistence type="predicted"/>
<gene>
    <name evidence="8" type="primary">SMKI04G0250</name>
    <name evidence="8" type="ORF">SMKI_04G0250</name>
</gene>
<keyword evidence="2 6" id="KW-0812">Transmembrane</keyword>
<dbReference type="Proteomes" id="UP001161438">
    <property type="component" value="Chromosome 4"/>
</dbReference>
<keyword evidence="9" id="KW-1185">Reference proteome</keyword>
<dbReference type="EMBL" id="OX365760">
    <property type="protein sequence ID" value="CAI4037695.1"/>
    <property type="molecule type" value="Genomic_DNA"/>
</dbReference>
<feature type="compositionally biased region" description="Low complexity" evidence="5">
    <location>
        <begin position="236"/>
        <end position="249"/>
    </location>
</feature>
<feature type="compositionally biased region" description="Basic and acidic residues" evidence="5">
    <location>
        <begin position="283"/>
        <end position="293"/>
    </location>
</feature>
<evidence type="ECO:0000313" key="9">
    <source>
        <dbReference type="Proteomes" id="UP001161438"/>
    </source>
</evidence>
<dbReference type="GO" id="GO:0016020">
    <property type="term" value="C:membrane"/>
    <property type="evidence" value="ECO:0007669"/>
    <property type="project" value="UniProtKB-SubCell"/>
</dbReference>
<dbReference type="PANTHER" id="PTHR37451:SF1">
    <property type="entry name" value="MARVEL DOMAIN-CONTAINING PROTEIN"/>
    <property type="match status" value="1"/>
</dbReference>
<organism evidence="8 9">
    <name type="scientific">Saccharomyces mikatae IFO 1815</name>
    <dbReference type="NCBI Taxonomy" id="226126"/>
    <lineage>
        <taxon>Eukaryota</taxon>
        <taxon>Fungi</taxon>
        <taxon>Dikarya</taxon>
        <taxon>Ascomycota</taxon>
        <taxon>Saccharomycotina</taxon>
        <taxon>Saccharomycetes</taxon>
        <taxon>Saccharomycetales</taxon>
        <taxon>Saccharomycetaceae</taxon>
        <taxon>Saccharomyces</taxon>
    </lineage>
</organism>
<sequence>MKRVTGVFLTLLRFSQFASSVLVMSLLAYAIHAYGDRGNKKTNFTLATGVISVFYLIALGILCLALPTLIYIGMYFCAELIVCMLWLAAFVVLAKAQGEHSCGSTNANGLYYNPYSGQYTANSHRRACNSSQAAIAFSGLCFLLFLTSVILLGINVLTPIRKRYQTQGMWRSGASMGTKLHRWSGLALSEPFEETEVYDNTNVRTGDVEAGTAGNAAYTSDPNAETRYTNDPNERYYTSTTNTRYTTTTADPNARHTTNDRSTGTAPVSHGATDQHAYSTDESGDRSYQEKLAEGANSGAMSGSTADPNRNVNPMP</sequence>
<dbReference type="GeneID" id="80916908"/>
<feature type="region of interest" description="Disordered" evidence="5">
    <location>
        <begin position="203"/>
        <end position="316"/>
    </location>
</feature>